<evidence type="ECO:0000259" key="1">
    <source>
        <dbReference type="PROSITE" id="PS51085"/>
    </source>
</evidence>
<dbReference type="InterPro" id="IPR012675">
    <property type="entry name" value="Beta-grasp_dom_sf"/>
</dbReference>
<protein>
    <submittedName>
        <fullName evidence="3">2Fe-2S iron-sulfur cluster binding domain-containing protein</fullName>
    </submittedName>
</protein>
<keyword evidence="4" id="KW-1185">Reference proteome</keyword>
<name>A0A1I7HHT2_9GAMM</name>
<dbReference type="SUPFAM" id="SSF54292">
    <property type="entry name" value="2Fe-2S ferredoxin-like"/>
    <property type="match status" value="1"/>
</dbReference>
<evidence type="ECO:0000313" key="4">
    <source>
        <dbReference type="Proteomes" id="UP000242496"/>
    </source>
</evidence>
<dbReference type="PANTHER" id="PTHR47354">
    <property type="entry name" value="NADH OXIDOREDUCTASE HCR"/>
    <property type="match status" value="1"/>
</dbReference>
<dbReference type="Pfam" id="PF00970">
    <property type="entry name" value="FAD_binding_6"/>
    <property type="match status" value="1"/>
</dbReference>
<proteinExistence type="predicted"/>
<evidence type="ECO:0000259" key="2">
    <source>
        <dbReference type="PROSITE" id="PS51384"/>
    </source>
</evidence>
<dbReference type="Gene3D" id="2.40.30.10">
    <property type="entry name" value="Translation factors"/>
    <property type="match status" value="1"/>
</dbReference>
<dbReference type="AlphaFoldDB" id="A0A1I7HHT2"/>
<dbReference type="InterPro" id="IPR008333">
    <property type="entry name" value="Cbr1-like_FAD-bd_dom"/>
</dbReference>
<sequence length="299" mass="34009">MFGLFNRKKEKKGFNITSRYGNFIQKENETVLEGALRQNILLPHNCRVGTCRRCEVFINGSTVLACQFSSDSDITLEYNKQWHKANIDNITQLGNDIIKVGLFAPSIEFDEEQEGQYIDLTFDKQKSSQRKYSIVNINEKHLILHVKKHPRGEVSNLLADSRHGQEIFISQPQGEFRLPNFNTTPSTGLAIATGSGMGVALTLLDKLCSKYLINPTIISTSRKKSLGKYHDLLISDFKKKHPITKDYCMNIDEVNNYLKSSQESNATYIVCGTPELNQLFFDNRVLIEKSRSSIVQESF</sequence>
<dbReference type="InterPro" id="IPR036010">
    <property type="entry name" value="2Fe-2S_ferredoxin-like_sf"/>
</dbReference>
<dbReference type="InterPro" id="IPR001041">
    <property type="entry name" value="2Fe-2S_ferredoxin-type"/>
</dbReference>
<dbReference type="PROSITE" id="PS51085">
    <property type="entry name" value="2FE2S_FER_2"/>
    <property type="match status" value="1"/>
</dbReference>
<evidence type="ECO:0000313" key="3">
    <source>
        <dbReference type="EMBL" id="SFU60258.1"/>
    </source>
</evidence>
<dbReference type="PANTHER" id="PTHR47354:SF5">
    <property type="entry name" value="PROTEIN RFBI"/>
    <property type="match status" value="1"/>
</dbReference>
<organism evidence="3 4">
    <name type="scientific">Xenorhabdus koppenhoeferi</name>
    <dbReference type="NCBI Taxonomy" id="351659"/>
    <lineage>
        <taxon>Bacteria</taxon>
        <taxon>Pseudomonadati</taxon>
        <taxon>Pseudomonadota</taxon>
        <taxon>Gammaproteobacteria</taxon>
        <taxon>Enterobacterales</taxon>
        <taxon>Morganellaceae</taxon>
        <taxon>Xenorhabdus</taxon>
    </lineage>
</organism>
<dbReference type="Gene3D" id="3.10.20.30">
    <property type="match status" value="1"/>
</dbReference>
<feature type="domain" description="2Fe-2S ferredoxin-type" evidence="1">
    <location>
        <begin position="14"/>
        <end position="82"/>
    </location>
</feature>
<dbReference type="SUPFAM" id="SSF63380">
    <property type="entry name" value="Riboflavin synthase domain-like"/>
    <property type="match status" value="1"/>
</dbReference>
<dbReference type="InterPro" id="IPR050415">
    <property type="entry name" value="MRET"/>
</dbReference>
<dbReference type="STRING" id="351659.SAMN05421784_11443"/>
<gene>
    <name evidence="3" type="ORF">SAMN05421784_11443</name>
</gene>
<dbReference type="Proteomes" id="UP000242496">
    <property type="component" value="Unassembled WGS sequence"/>
</dbReference>
<dbReference type="GO" id="GO:0016491">
    <property type="term" value="F:oxidoreductase activity"/>
    <property type="evidence" value="ECO:0007669"/>
    <property type="project" value="InterPro"/>
</dbReference>
<dbReference type="GO" id="GO:0051536">
    <property type="term" value="F:iron-sulfur cluster binding"/>
    <property type="evidence" value="ECO:0007669"/>
    <property type="project" value="InterPro"/>
</dbReference>
<reference evidence="4" key="1">
    <citation type="submission" date="2016-10" db="EMBL/GenBank/DDBJ databases">
        <authorList>
            <person name="Varghese N."/>
            <person name="Submissions S."/>
        </authorList>
    </citation>
    <scope>NUCLEOTIDE SEQUENCE [LARGE SCALE GENOMIC DNA]</scope>
    <source>
        <strain evidence="4">DSM 18168</strain>
    </source>
</reference>
<dbReference type="EMBL" id="FPBJ01000014">
    <property type="protein sequence ID" value="SFU60258.1"/>
    <property type="molecule type" value="Genomic_DNA"/>
</dbReference>
<dbReference type="PROSITE" id="PS51384">
    <property type="entry name" value="FAD_FR"/>
    <property type="match status" value="1"/>
</dbReference>
<accession>A0A1I7HHT2</accession>
<feature type="domain" description="FAD-binding FR-type" evidence="2">
    <location>
        <begin position="80"/>
        <end position="179"/>
    </location>
</feature>
<dbReference type="RefSeq" id="WP_092550499.1">
    <property type="nucleotide sequence ID" value="NZ_CAWRBG010000030.1"/>
</dbReference>
<dbReference type="InterPro" id="IPR017938">
    <property type="entry name" value="Riboflavin_synthase-like_b-brl"/>
</dbReference>
<dbReference type="Pfam" id="PF00111">
    <property type="entry name" value="Fer2"/>
    <property type="match status" value="1"/>
</dbReference>
<dbReference type="OrthoDB" id="9801155at2"/>
<dbReference type="CDD" id="cd00207">
    <property type="entry name" value="fer2"/>
    <property type="match status" value="1"/>
</dbReference>
<dbReference type="InterPro" id="IPR017927">
    <property type="entry name" value="FAD-bd_FR_type"/>
</dbReference>